<dbReference type="OrthoDB" id="9788659at2"/>
<evidence type="ECO:0000259" key="8">
    <source>
        <dbReference type="PROSITE" id="PS50011"/>
    </source>
</evidence>
<dbReference type="Gene3D" id="1.10.510.10">
    <property type="entry name" value="Transferase(Phosphotransferase) domain 1"/>
    <property type="match status" value="1"/>
</dbReference>
<feature type="region of interest" description="Disordered" evidence="6">
    <location>
        <begin position="362"/>
        <end position="396"/>
    </location>
</feature>
<dbReference type="PROSITE" id="PS50011">
    <property type="entry name" value="PROTEIN_KINASE_DOM"/>
    <property type="match status" value="1"/>
</dbReference>
<evidence type="ECO:0000256" key="2">
    <source>
        <dbReference type="ARBA" id="ARBA00022679"/>
    </source>
</evidence>
<dbReference type="InterPro" id="IPR008271">
    <property type="entry name" value="Ser/Thr_kinase_AS"/>
</dbReference>
<dbReference type="EMBL" id="CP035758">
    <property type="protein sequence ID" value="QBD82206.1"/>
    <property type="molecule type" value="Genomic_DNA"/>
</dbReference>
<keyword evidence="7" id="KW-1133">Transmembrane helix</keyword>
<dbReference type="GO" id="GO:0005524">
    <property type="term" value="F:ATP binding"/>
    <property type="evidence" value="ECO:0007669"/>
    <property type="project" value="UniProtKB-KW"/>
</dbReference>
<evidence type="ECO:0000256" key="1">
    <source>
        <dbReference type="ARBA" id="ARBA00012513"/>
    </source>
</evidence>
<keyword evidence="5" id="KW-0067">ATP-binding</keyword>
<evidence type="ECO:0000256" key="5">
    <source>
        <dbReference type="ARBA" id="ARBA00022840"/>
    </source>
</evidence>
<dbReference type="SUPFAM" id="SSF56112">
    <property type="entry name" value="Protein kinase-like (PK-like)"/>
    <property type="match status" value="1"/>
</dbReference>
<feature type="transmembrane region" description="Helical" evidence="7">
    <location>
        <begin position="433"/>
        <end position="451"/>
    </location>
</feature>
<sequence>MHANMGLPLALSPGTVIGGHYIIGALINSGGFGAVYRGVDTSEGNRACAIKEMYDVTPSARRQALMEASVLFTIRSKHLPEVYDALEANGRFYLIMQLIEGKNLLQLLQDRTGPGVAVGEQEPFQQSQGPCSEQEVCSWLLPIMDVLQELHSRNPAVIHRDIKPGNIILTPQQIAVLVDFGLTRLYDPDKDTQSMVRAVTEGFSPLEQYVSRTSPQSDIYSMAATMYLLLTNRRPPAAIGRSVNDSLIPPRQLNPLISTKMERALLKALAVQADQRYASMREFAQALQEPAFNAYADPTIAMAPPVSSLNTIQAPQQPTPASAINSANTVRTPQPTNVPQVAPATQGTNKQHTPPVHAYAGVSMQRPPTAPQAPQPRVVPPARNKRKAPRGAYPYTGGANPSYPFLPANPGGQMMAQPVAMPLGPIPSASGQGCLWGLLQGVLGALVVLSLKQEAGFYLAILMGFGFYVVAGFFTTRRGGSSLRGAGAGLWAGIVSAMVFWVALGVGLLIMVTQFLQKDPELAQRHGPAFIPRMLSRAWDAVLPTFPTQQIAPGQSTFSNLLILLGVGALLALSFGWIGGSLGKSFYKARVTNRLKP</sequence>
<dbReference type="InterPro" id="IPR011009">
    <property type="entry name" value="Kinase-like_dom_sf"/>
</dbReference>
<evidence type="ECO:0000256" key="3">
    <source>
        <dbReference type="ARBA" id="ARBA00022741"/>
    </source>
</evidence>
<feature type="transmembrane region" description="Helical" evidence="7">
    <location>
        <begin position="561"/>
        <end position="580"/>
    </location>
</feature>
<evidence type="ECO:0000313" key="10">
    <source>
        <dbReference type="Proteomes" id="UP000290365"/>
    </source>
</evidence>
<feature type="transmembrane region" description="Helical" evidence="7">
    <location>
        <begin position="488"/>
        <end position="512"/>
    </location>
</feature>
<evidence type="ECO:0000256" key="6">
    <source>
        <dbReference type="SAM" id="MobiDB-lite"/>
    </source>
</evidence>
<dbReference type="PANTHER" id="PTHR43671">
    <property type="entry name" value="SERINE/THREONINE-PROTEIN KINASE NEK"/>
    <property type="match status" value="1"/>
</dbReference>
<dbReference type="Pfam" id="PF00069">
    <property type="entry name" value="Pkinase"/>
    <property type="match status" value="1"/>
</dbReference>
<dbReference type="AlphaFoldDB" id="A0A4P6K3X1"/>
<evidence type="ECO:0000256" key="7">
    <source>
        <dbReference type="SAM" id="Phobius"/>
    </source>
</evidence>
<evidence type="ECO:0000313" key="9">
    <source>
        <dbReference type="EMBL" id="QBD82206.1"/>
    </source>
</evidence>
<feature type="transmembrane region" description="Helical" evidence="7">
    <location>
        <begin position="457"/>
        <end position="476"/>
    </location>
</feature>
<organism evidence="9 10">
    <name type="scientific">Ktedonosporobacter rubrisoli</name>
    <dbReference type="NCBI Taxonomy" id="2509675"/>
    <lineage>
        <taxon>Bacteria</taxon>
        <taxon>Bacillati</taxon>
        <taxon>Chloroflexota</taxon>
        <taxon>Ktedonobacteria</taxon>
        <taxon>Ktedonobacterales</taxon>
        <taxon>Ktedonosporobacteraceae</taxon>
        <taxon>Ktedonosporobacter</taxon>
    </lineage>
</organism>
<dbReference type="PROSITE" id="PS00108">
    <property type="entry name" value="PROTEIN_KINASE_ST"/>
    <property type="match status" value="1"/>
</dbReference>
<keyword evidence="4" id="KW-0418">Kinase</keyword>
<reference evidence="9 10" key="1">
    <citation type="submission" date="2019-01" db="EMBL/GenBank/DDBJ databases">
        <title>Ktedonosporobacter rubrisoli SCAWS-G2.</title>
        <authorList>
            <person name="Huang Y."/>
            <person name="Yan B."/>
        </authorList>
    </citation>
    <scope>NUCLEOTIDE SEQUENCE [LARGE SCALE GENOMIC DNA]</scope>
    <source>
        <strain evidence="9 10">SCAWS-G2</strain>
    </source>
</reference>
<name>A0A4P6K3X1_KTERU</name>
<dbReference type="GO" id="GO:0004674">
    <property type="term" value="F:protein serine/threonine kinase activity"/>
    <property type="evidence" value="ECO:0007669"/>
    <property type="project" value="UniProtKB-EC"/>
</dbReference>
<dbReference type="SMART" id="SM00220">
    <property type="entry name" value="S_TKc"/>
    <property type="match status" value="1"/>
</dbReference>
<protein>
    <recommendedName>
        <fullName evidence="1">non-specific serine/threonine protein kinase</fullName>
        <ecNumber evidence="1">2.7.11.1</ecNumber>
    </recommendedName>
</protein>
<proteinExistence type="predicted"/>
<dbReference type="InterPro" id="IPR050660">
    <property type="entry name" value="NEK_Ser/Thr_kinase"/>
</dbReference>
<dbReference type="CDD" id="cd14014">
    <property type="entry name" value="STKc_PknB_like"/>
    <property type="match status" value="1"/>
</dbReference>
<keyword evidence="7" id="KW-0812">Transmembrane</keyword>
<evidence type="ECO:0000256" key="4">
    <source>
        <dbReference type="ARBA" id="ARBA00022777"/>
    </source>
</evidence>
<dbReference type="Gene3D" id="3.30.200.20">
    <property type="entry name" value="Phosphorylase Kinase, domain 1"/>
    <property type="match status" value="1"/>
</dbReference>
<dbReference type="EC" id="2.7.11.1" evidence="1"/>
<keyword evidence="10" id="KW-1185">Reference proteome</keyword>
<dbReference type="PANTHER" id="PTHR43671:SF13">
    <property type="entry name" value="SERINE_THREONINE-PROTEIN KINASE NEK2"/>
    <property type="match status" value="1"/>
</dbReference>
<keyword evidence="3" id="KW-0547">Nucleotide-binding</keyword>
<feature type="domain" description="Protein kinase" evidence="8">
    <location>
        <begin position="21"/>
        <end position="292"/>
    </location>
</feature>
<keyword evidence="7" id="KW-0472">Membrane</keyword>
<dbReference type="InterPro" id="IPR000719">
    <property type="entry name" value="Prot_kinase_dom"/>
</dbReference>
<gene>
    <name evidence="9" type="ORF">EPA93_42000</name>
</gene>
<feature type="compositionally biased region" description="Pro residues" evidence="6">
    <location>
        <begin position="368"/>
        <end position="379"/>
    </location>
</feature>
<dbReference type="Proteomes" id="UP000290365">
    <property type="component" value="Chromosome"/>
</dbReference>
<accession>A0A4P6K3X1</accession>
<dbReference type="KEGG" id="kbs:EPA93_42000"/>
<keyword evidence="2" id="KW-0808">Transferase</keyword>